<protein>
    <submittedName>
        <fullName evidence="1">Alpha-glucosidase, family 31 of glycosyl hydrolase</fullName>
    </submittedName>
</protein>
<keyword evidence="1" id="KW-0378">Hydrolase</keyword>
<name>K1TS72_9ZZZZ</name>
<accession>K1TS72</accession>
<gene>
    <name evidence="1" type="ORF">LEA_04953</name>
</gene>
<feature type="non-terminal residue" evidence="1">
    <location>
        <position position="108"/>
    </location>
</feature>
<sequence>MRVGKILQNALKKSENYDKEGSALMIKKFTSGNPIDTQAVVEKFNALPIAEFPLGGKFENGNFVFEFDMADSDIVYGLGEAPRGINKRGWVYIPFFIYLNFSMDKFID</sequence>
<dbReference type="GO" id="GO:0016787">
    <property type="term" value="F:hydrolase activity"/>
    <property type="evidence" value="ECO:0007669"/>
    <property type="project" value="UniProtKB-KW"/>
</dbReference>
<comment type="caution">
    <text evidence="1">The sequence shown here is derived from an EMBL/GenBank/DDBJ whole genome shotgun (WGS) entry which is preliminary data.</text>
</comment>
<dbReference type="Gene3D" id="2.60.40.1760">
    <property type="entry name" value="glycosyl hydrolase (family 31)"/>
    <property type="match status" value="1"/>
</dbReference>
<dbReference type="AlphaFoldDB" id="K1TS72"/>
<dbReference type="EMBL" id="AJWY01003241">
    <property type="protein sequence ID" value="EKC75927.1"/>
    <property type="molecule type" value="Genomic_DNA"/>
</dbReference>
<reference evidence="1" key="1">
    <citation type="journal article" date="2013" name="Environ. Microbiol.">
        <title>Microbiota from the distal guts of lean and obese adolescents exhibit partial functional redundancy besides clear differences in community structure.</title>
        <authorList>
            <person name="Ferrer M."/>
            <person name="Ruiz A."/>
            <person name="Lanza F."/>
            <person name="Haange S.B."/>
            <person name="Oberbach A."/>
            <person name="Till H."/>
            <person name="Bargiela R."/>
            <person name="Campoy C."/>
            <person name="Segura M.T."/>
            <person name="Richter M."/>
            <person name="von Bergen M."/>
            <person name="Seifert J."/>
            <person name="Suarez A."/>
        </authorList>
    </citation>
    <scope>NUCLEOTIDE SEQUENCE</scope>
</reference>
<evidence type="ECO:0000313" key="1">
    <source>
        <dbReference type="EMBL" id="EKC75927.1"/>
    </source>
</evidence>
<organism evidence="1">
    <name type="scientific">human gut metagenome</name>
    <dbReference type="NCBI Taxonomy" id="408170"/>
    <lineage>
        <taxon>unclassified sequences</taxon>
        <taxon>metagenomes</taxon>
        <taxon>organismal metagenomes</taxon>
    </lineage>
</organism>
<proteinExistence type="predicted"/>